<reference evidence="4" key="1">
    <citation type="submission" date="2018-07" db="EMBL/GenBank/DDBJ databases">
        <title>Streptacidiphilus bronchialis DSM 106435 chromosome.</title>
        <authorList>
            <person name="Batra D."/>
            <person name="Gulvik C.A."/>
        </authorList>
    </citation>
    <scope>NUCLEOTIDE SEQUENCE [LARGE SCALE GENOMIC DNA]</scope>
    <source>
        <strain evidence="4">DSM 106435</strain>
    </source>
</reference>
<dbReference type="OrthoDB" id="4239811at2"/>
<keyword evidence="2" id="KW-0472">Membrane</keyword>
<dbReference type="Proteomes" id="UP000249340">
    <property type="component" value="Chromosome"/>
</dbReference>
<evidence type="ECO:0000256" key="1">
    <source>
        <dbReference type="SAM" id="MobiDB-lite"/>
    </source>
</evidence>
<organism evidence="3 4">
    <name type="scientific">Peterkaempfera bronchialis</name>
    <dbReference type="NCBI Taxonomy" id="2126346"/>
    <lineage>
        <taxon>Bacteria</taxon>
        <taxon>Bacillati</taxon>
        <taxon>Actinomycetota</taxon>
        <taxon>Actinomycetes</taxon>
        <taxon>Kitasatosporales</taxon>
        <taxon>Streptomycetaceae</taxon>
        <taxon>Peterkaempfera</taxon>
    </lineage>
</organism>
<keyword evidence="2" id="KW-0812">Transmembrane</keyword>
<name>A0A345T0Z5_9ACTN</name>
<gene>
    <name evidence="3" type="ORF">C7M71_021825</name>
</gene>
<accession>A0A345T0Z5</accession>
<protein>
    <recommendedName>
        <fullName evidence="5">Lipopolysaccharide assembly protein A domain-containing protein</fullName>
    </recommendedName>
</protein>
<evidence type="ECO:0000313" key="3">
    <source>
        <dbReference type="EMBL" id="AXI79650.1"/>
    </source>
</evidence>
<proteinExistence type="predicted"/>
<keyword evidence="2" id="KW-1133">Transmembrane helix</keyword>
<dbReference type="EMBL" id="CP031264">
    <property type="protein sequence ID" value="AXI79650.1"/>
    <property type="molecule type" value="Genomic_DNA"/>
</dbReference>
<dbReference type="AlphaFoldDB" id="A0A345T0Z5"/>
<dbReference type="KEGG" id="stri:C7M71_021825"/>
<keyword evidence="4" id="KW-1185">Reference proteome</keyword>
<evidence type="ECO:0008006" key="5">
    <source>
        <dbReference type="Google" id="ProtNLM"/>
    </source>
</evidence>
<evidence type="ECO:0000313" key="4">
    <source>
        <dbReference type="Proteomes" id="UP000249340"/>
    </source>
</evidence>
<feature type="compositionally biased region" description="Polar residues" evidence="1">
    <location>
        <begin position="105"/>
        <end position="114"/>
    </location>
</feature>
<feature type="region of interest" description="Disordered" evidence="1">
    <location>
        <begin position="96"/>
        <end position="130"/>
    </location>
</feature>
<sequence length="130" mass="13684">MLGLLLAAATAAFVGLLIAYNLSSGPGYTVTMFGHNLVTLNHLGAFLAGIALTLVFGLALAMLAAGLAHHRRKSVRLRAARRDAAVATAQRDELAARLDDRGDTTTDPTLSGASRDTRSGGRHRLHLFGH</sequence>
<evidence type="ECO:0000256" key="2">
    <source>
        <dbReference type="SAM" id="Phobius"/>
    </source>
</evidence>
<feature type="transmembrane region" description="Helical" evidence="2">
    <location>
        <begin position="43"/>
        <end position="68"/>
    </location>
</feature>
<feature type="compositionally biased region" description="Basic residues" evidence="1">
    <location>
        <begin position="120"/>
        <end position="130"/>
    </location>
</feature>